<comment type="caution">
    <text evidence="1">The sequence shown here is derived from an EMBL/GenBank/DDBJ whole genome shotgun (WGS) entry which is preliminary data.</text>
</comment>
<dbReference type="AlphaFoldDB" id="A0A1R3IC90"/>
<evidence type="ECO:0000313" key="2">
    <source>
        <dbReference type="Proteomes" id="UP000187203"/>
    </source>
</evidence>
<dbReference type="EMBL" id="AWUE01018457">
    <property type="protein sequence ID" value="OMO80199.1"/>
    <property type="molecule type" value="Genomic_DNA"/>
</dbReference>
<protein>
    <submittedName>
        <fullName evidence="1">Uncharacterized protein</fullName>
    </submittedName>
</protein>
<evidence type="ECO:0000313" key="1">
    <source>
        <dbReference type="EMBL" id="OMO80199.1"/>
    </source>
</evidence>
<reference evidence="2" key="1">
    <citation type="submission" date="2013-09" db="EMBL/GenBank/DDBJ databases">
        <title>Corchorus olitorius genome sequencing.</title>
        <authorList>
            <person name="Alam M."/>
            <person name="Haque M.S."/>
            <person name="Islam M.S."/>
            <person name="Emdad E.M."/>
            <person name="Islam M.M."/>
            <person name="Ahmed B."/>
            <person name="Halim A."/>
            <person name="Hossen Q.M.M."/>
            <person name="Hossain M.Z."/>
            <person name="Ahmed R."/>
            <person name="Khan M.M."/>
            <person name="Islam R."/>
            <person name="Rashid M.M."/>
            <person name="Khan S.A."/>
            <person name="Rahman M.S."/>
            <person name="Alam M."/>
            <person name="Yahiya A.S."/>
            <person name="Khan M.S."/>
            <person name="Azam M.S."/>
            <person name="Haque T."/>
            <person name="Lashkar M.Z.H."/>
            <person name="Akhand A.I."/>
            <person name="Morshed G."/>
            <person name="Roy S."/>
            <person name="Uddin K.S."/>
            <person name="Rabeya T."/>
            <person name="Hossain A.S."/>
            <person name="Chowdhury A."/>
            <person name="Snigdha A.R."/>
            <person name="Mortoza M.S."/>
            <person name="Matin S.A."/>
            <person name="Hoque S.M.E."/>
            <person name="Islam M.K."/>
            <person name="Roy D.K."/>
            <person name="Haider R."/>
            <person name="Moosa M.M."/>
            <person name="Elias S.M."/>
            <person name="Hasan A.M."/>
            <person name="Jahan S."/>
            <person name="Shafiuddin M."/>
            <person name="Mahmood N."/>
            <person name="Shommy N.S."/>
        </authorList>
    </citation>
    <scope>NUCLEOTIDE SEQUENCE [LARGE SCALE GENOMIC DNA]</scope>
    <source>
        <strain evidence="2">cv. O-4</strain>
    </source>
</reference>
<keyword evidence="2" id="KW-1185">Reference proteome</keyword>
<dbReference type="Proteomes" id="UP000187203">
    <property type="component" value="Unassembled WGS sequence"/>
</dbReference>
<organism evidence="1 2">
    <name type="scientific">Corchorus olitorius</name>
    <dbReference type="NCBI Taxonomy" id="93759"/>
    <lineage>
        <taxon>Eukaryota</taxon>
        <taxon>Viridiplantae</taxon>
        <taxon>Streptophyta</taxon>
        <taxon>Embryophyta</taxon>
        <taxon>Tracheophyta</taxon>
        <taxon>Spermatophyta</taxon>
        <taxon>Magnoliopsida</taxon>
        <taxon>eudicotyledons</taxon>
        <taxon>Gunneridae</taxon>
        <taxon>Pentapetalae</taxon>
        <taxon>rosids</taxon>
        <taxon>malvids</taxon>
        <taxon>Malvales</taxon>
        <taxon>Malvaceae</taxon>
        <taxon>Grewioideae</taxon>
        <taxon>Apeibeae</taxon>
        <taxon>Corchorus</taxon>
    </lineage>
</organism>
<proteinExistence type="predicted"/>
<accession>A0A1R3IC90</accession>
<sequence>MALAQTLLACHERVPISSDNLSSSVKILST</sequence>
<name>A0A1R3IC90_9ROSI</name>
<gene>
    <name evidence="1" type="ORF">COLO4_24176</name>
</gene>